<evidence type="ECO:0000256" key="7">
    <source>
        <dbReference type="ARBA" id="ARBA00022989"/>
    </source>
</evidence>
<dbReference type="SUPFAM" id="SSF55856">
    <property type="entry name" value="Cytochrome b5-like heme/steroid binding domain"/>
    <property type="match status" value="1"/>
</dbReference>
<dbReference type="CDD" id="cd03506">
    <property type="entry name" value="Delta6-FADS-like"/>
    <property type="match status" value="1"/>
</dbReference>
<dbReference type="SMART" id="SM01117">
    <property type="entry name" value="Cyt-b5"/>
    <property type="match status" value="1"/>
</dbReference>
<evidence type="ECO:0000256" key="4">
    <source>
        <dbReference type="ARBA" id="ARBA00022617"/>
    </source>
</evidence>
<evidence type="ECO:0000256" key="6">
    <source>
        <dbReference type="ARBA" id="ARBA00022723"/>
    </source>
</evidence>
<dbReference type="EMBL" id="AF536525">
    <property type="protein sequence ID" value="AAQ10731.1"/>
    <property type="molecule type" value="mRNA"/>
</dbReference>
<comment type="pathway">
    <text evidence="2">Lipid metabolism.</text>
</comment>
<dbReference type="GO" id="GO:0006629">
    <property type="term" value="P:lipid metabolic process"/>
    <property type="evidence" value="ECO:0007669"/>
    <property type="project" value="UniProtKB-KW"/>
</dbReference>
<dbReference type="Gene3D" id="3.10.120.10">
    <property type="entry name" value="Cytochrome b5-like heme/steroid binding domain"/>
    <property type="match status" value="1"/>
</dbReference>
<proteinExistence type="evidence at transcript level"/>
<feature type="transmembrane region" description="Helical" evidence="12">
    <location>
        <begin position="252"/>
        <end position="272"/>
    </location>
</feature>
<evidence type="ECO:0000256" key="10">
    <source>
        <dbReference type="ARBA" id="ARBA00023098"/>
    </source>
</evidence>
<accession>Q71BG5</accession>
<keyword evidence="4" id="KW-0349">Heme</keyword>
<evidence type="ECO:0000256" key="5">
    <source>
        <dbReference type="ARBA" id="ARBA00022692"/>
    </source>
</evidence>
<name>Q71BG5_ANELE</name>
<dbReference type="PIRSF" id="PIRSF015921">
    <property type="entry name" value="FA_sphinglp_des"/>
    <property type="match status" value="1"/>
</dbReference>
<keyword evidence="10" id="KW-0443">Lipid metabolism</keyword>
<organism evidence="14">
    <name type="scientific">Anemone leveillei</name>
    <name type="common">Windflower</name>
    <dbReference type="NCBI Taxonomy" id="212809"/>
    <lineage>
        <taxon>Eukaryota</taxon>
        <taxon>Viridiplantae</taxon>
        <taxon>Streptophyta</taxon>
        <taxon>Embryophyta</taxon>
        <taxon>Tracheophyta</taxon>
        <taxon>Spermatophyta</taxon>
        <taxon>Magnoliopsida</taxon>
        <taxon>Ranunculales</taxon>
        <taxon>Ranunculaceae</taxon>
        <taxon>Ranunculoideae</taxon>
        <taxon>Anemoneae</taxon>
        <taxon>Anemone</taxon>
    </lineage>
</organism>
<dbReference type="Pfam" id="PF00487">
    <property type="entry name" value="FA_desaturase"/>
    <property type="match status" value="1"/>
</dbReference>
<keyword evidence="8" id="KW-0560">Oxidoreductase</keyword>
<dbReference type="AlphaFoldDB" id="Q71BG5"/>
<dbReference type="PROSITE" id="PS50255">
    <property type="entry name" value="CYTOCHROME_B5_2"/>
    <property type="match status" value="1"/>
</dbReference>
<feature type="transmembrane region" description="Helical" evidence="12">
    <location>
        <begin position="284"/>
        <end position="305"/>
    </location>
</feature>
<evidence type="ECO:0000259" key="13">
    <source>
        <dbReference type="PROSITE" id="PS50255"/>
    </source>
</evidence>
<feature type="domain" description="Cytochrome b5 heme-binding" evidence="13">
    <location>
        <begin position="5"/>
        <end position="80"/>
    </location>
</feature>
<comment type="similarity">
    <text evidence="3">Belongs to the fatty acid desaturase type 1 family.</text>
</comment>
<evidence type="ECO:0000256" key="12">
    <source>
        <dbReference type="SAM" id="Phobius"/>
    </source>
</evidence>
<dbReference type="InterPro" id="IPR012171">
    <property type="entry name" value="Fatty_acid_desaturase"/>
</dbReference>
<comment type="subcellular location">
    <subcellularLocation>
        <location evidence="1">Membrane</location>
        <topology evidence="1">Multi-pass membrane protein</topology>
    </subcellularLocation>
</comment>
<dbReference type="InterPro" id="IPR036400">
    <property type="entry name" value="Cyt_B5-like_heme/steroid_sf"/>
</dbReference>
<dbReference type="PRINTS" id="PR00363">
    <property type="entry name" value="CYTOCHROMEB5"/>
</dbReference>
<protein>
    <submittedName>
        <fullName evidence="14">Delta-6-fatty acid desaturase</fullName>
    </submittedName>
</protein>
<keyword evidence="5 12" id="KW-0812">Transmembrane</keyword>
<keyword evidence="7 12" id="KW-1133">Transmembrane helix</keyword>
<evidence type="ECO:0000256" key="3">
    <source>
        <dbReference type="ARBA" id="ARBA00009295"/>
    </source>
</evidence>
<dbReference type="PANTHER" id="PTHR19353:SF30">
    <property type="entry name" value="DELTA 8-(E)-SPHINGOLIPID DESATURASE"/>
    <property type="match status" value="1"/>
</dbReference>
<dbReference type="GO" id="GO:0016717">
    <property type="term" value="F:oxidoreductase activity, acting on paired donors, with oxidation of a pair of donors resulting in the reduction of molecular oxygen to two molecules of water"/>
    <property type="evidence" value="ECO:0007669"/>
    <property type="project" value="UniProtKB-ARBA"/>
</dbReference>
<keyword evidence="6" id="KW-0479">Metal-binding</keyword>
<dbReference type="Pfam" id="PF00173">
    <property type="entry name" value="Cyt-b5"/>
    <property type="match status" value="1"/>
</dbReference>
<evidence type="ECO:0000256" key="11">
    <source>
        <dbReference type="ARBA" id="ARBA00023136"/>
    </source>
</evidence>
<dbReference type="InterPro" id="IPR005804">
    <property type="entry name" value="FA_desaturase_dom"/>
</dbReference>
<feature type="transmembrane region" description="Helical" evidence="12">
    <location>
        <begin position="112"/>
        <end position="131"/>
    </location>
</feature>
<evidence type="ECO:0000256" key="1">
    <source>
        <dbReference type="ARBA" id="ARBA00004141"/>
    </source>
</evidence>
<keyword evidence="9" id="KW-0408">Iron</keyword>
<dbReference type="PANTHER" id="PTHR19353">
    <property type="entry name" value="FATTY ACID DESATURASE 2"/>
    <property type="match status" value="1"/>
</dbReference>
<sequence length="446" mass="50880">MAEKRRSISSDDLRSHNKPGDVWISIQGKIYDVTEWGKDHPGGEGPLLNLAGQDVTDAFVAFHPGSAWKNLDKFHIGYLQDYVVSDVSKDYRKLVSEFSKAGLYEKKGHGHLIRLLVMSLVFIASVSGVVLSDKTSVHVGSAVLLAVIWMQFGFIGHDSGHYNIMTSPELNRYMQIFSVNVVSGVSVGWWKRYHNAHHIAVNSLEYDPDLQYVPFLVVSTAIFDSLTSHFYRKKMTFDAVARFLVSFQHWTFYPLMAIGRVSFLAQSIGVLLSKKPLPDRHLEWFGLVVFWAWYSLLISCLPNWWERVIFIAVNFAVTGIQHVQFCLNHYSAQTYIGAPCANDWFEKQTKGSIDISCSPWTDWFHGGLQFQIEHHLFPRMPRCNLRKISPFVKELCRKHNLVYTSVSFFEGNRRTLATLKNAALKARDLTSPIPKNLVWEAVHTHG</sequence>
<keyword evidence="11 12" id="KW-0472">Membrane</keyword>
<reference evidence="14" key="1">
    <citation type="journal article" date="2003" name="Planta">
        <title>Functional characterisation of two cytochrome b5-fusion desaturases from Anemone leveillei: the unexpected identification of a fatty acid Delta6-desaturase.</title>
        <authorList>
            <person name="Whitney H.M."/>
            <person name="Michaelson L.V."/>
            <person name="Sayanova O."/>
            <person name="Pickett J.A."/>
            <person name="Napier J.A."/>
        </authorList>
    </citation>
    <scope>NUCLEOTIDE SEQUENCE</scope>
</reference>
<evidence type="ECO:0000256" key="8">
    <source>
        <dbReference type="ARBA" id="ARBA00023002"/>
    </source>
</evidence>
<dbReference type="GO" id="GO:0046872">
    <property type="term" value="F:metal ion binding"/>
    <property type="evidence" value="ECO:0007669"/>
    <property type="project" value="UniProtKB-KW"/>
</dbReference>
<dbReference type="GO" id="GO:0016020">
    <property type="term" value="C:membrane"/>
    <property type="evidence" value="ECO:0007669"/>
    <property type="project" value="UniProtKB-SubCell"/>
</dbReference>
<evidence type="ECO:0000256" key="2">
    <source>
        <dbReference type="ARBA" id="ARBA00005189"/>
    </source>
</evidence>
<feature type="transmembrane region" description="Helical" evidence="12">
    <location>
        <begin position="137"/>
        <end position="158"/>
    </location>
</feature>
<evidence type="ECO:0000256" key="9">
    <source>
        <dbReference type="ARBA" id="ARBA00023004"/>
    </source>
</evidence>
<dbReference type="BRENDA" id="1.14.19.47">
    <property type="organism ID" value="14169"/>
</dbReference>
<dbReference type="InterPro" id="IPR001199">
    <property type="entry name" value="Cyt_B5-like_heme/steroid-bd"/>
</dbReference>
<evidence type="ECO:0000313" key="14">
    <source>
        <dbReference type="EMBL" id="AAQ10731.1"/>
    </source>
</evidence>